<dbReference type="EMBL" id="BSYO01000015">
    <property type="protein sequence ID" value="GMH15618.1"/>
    <property type="molecule type" value="Genomic_DNA"/>
</dbReference>
<dbReference type="Proteomes" id="UP001279734">
    <property type="component" value="Unassembled WGS sequence"/>
</dbReference>
<feature type="region of interest" description="Disordered" evidence="1">
    <location>
        <begin position="119"/>
        <end position="139"/>
    </location>
</feature>
<gene>
    <name evidence="2" type="ORF">Nepgr_017459</name>
</gene>
<organism evidence="2 3">
    <name type="scientific">Nepenthes gracilis</name>
    <name type="common">Slender pitcher plant</name>
    <dbReference type="NCBI Taxonomy" id="150966"/>
    <lineage>
        <taxon>Eukaryota</taxon>
        <taxon>Viridiplantae</taxon>
        <taxon>Streptophyta</taxon>
        <taxon>Embryophyta</taxon>
        <taxon>Tracheophyta</taxon>
        <taxon>Spermatophyta</taxon>
        <taxon>Magnoliopsida</taxon>
        <taxon>eudicotyledons</taxon>
        <taxon>Gunneridae</taxon>
        <taxon>Pentapetalae</taxon>
        <taxon>Caryophyllales</taxon>
        <taxon>Nepenthaceae</taxon>
        <taxon>Nepenthes</taxon>
    </lineage>
</organism>
<dbReference type="AlphaFoldDB" id="A0AAD3SPG7"/>
<evidence type="ECO:0000313" key="2">
    <source>
        <dbReference type="EMBL" id="GMH15618.1"/>
    </source>
</evidence>
<reference evidence="2" key="1">
    <citation type="submission" date="2023-05" db="EMBL/GenBank/DDBJ databases">
        <title>Nepenthes gracilis genome sequencing.</title>
        <authorList>
            <person name="Fukushima K."/>
        </authorList>
    </citation>
    <scope>NUCLEOTIDE SEQUENCE</scope>
    <source>
        <strain evidence="2">SING2019-196</strain>
    </source>
</reference>
<sequence length="487" mass="51435">MDLQFICRSTVFASDDDSFLLLLNSGSWWWNVDVAYWSGLSSVKYCPSDQLPAVLVPSIVNDPLIPSGPPRLSRSECSLVDPKLKVVIDCPSSVTGLESSGTPAILSQALSDEGLLLEAESAPDSDPPDVTVASPTDSEDSVYSVDAKSVPVVGIPRIASCPAMLQLQSGGCTPCFPIGHTFAEILCRGLDGDSQGVLVEGVPCWTISEEDRKAALGLVVDCAQDPHPPGVDVPKLESALSFTESELACDPGSYTPGPLDLDDNTPPSISRILTKYSLETSSQLGLGLSSPKGLNTNTSTVSQLDTRKVSYLGSQVAPSQQESWQPVKSRRNQRSASKDAKLTRADSCAGTWVDLIPCSEAVLAVAAALDVYLLDSPAMDDADELWILLSGLLAGAGFGTQLLKDSVLGGVGQSYGLPNDVAGHYLQQAEELATAWRMLCKMSAYLPGCASAAPNFELCEVCEFDVCGAEIDEGLLLMVIAILDGLK</sequence>
<evidence type="ECO:0000313" key="3">
    <source>
        <dbReference type="Proteomes" id="UP001279734"/>
    </source>
</evidence>
<feature type="compositionally biased region" description="Polar residues" evidence="1">
    <location>
        <begin position="315"/>
        <end position="326"/>
    </location>
</feature>
<accession>A0AAD3SPG7</accession>
<protein>
    <submittedName>
        <fullName evidence="2">Uncharacterized protein</fullName>
    </submittedName>
</protein>
<keyword evidence="3" id="KW-1185">Reference proteome</keyword>
<proteinExistence type="predicted"/>
<comment type="caution">
    <text evidence="2">The sequence shown here is derived from an EMBL/GenBank/DDBJ whole genome shotgun (WGS) entry which is preliminary data.</text>
</comment>
<evidence type="ECO:0000256" key="1">
    <source>
        <dbReference type="SAM" id="MobiDB-lite"/>
    </source>
</evidence>
<name>A0AAD3SPG7_NEPGR</name>
<feature type="region of interest" description="Disordered" evidence="1">
    <location>
        <begin position="315"/>
        <end position="340"/>
    </location>
</feature>